<name>A0A1D8EU83_9CAUD</name>
<evidence type="ECO:0000313" key="2">
    <source>
        <dbReference type="EMBL" id="AOT24611.1"/>
    </source>
</evidence>
<protein>
    <submittedName>
        <fullName evidence="2">Uncharacterized protein</fullName>
    </submittedName>
</protein>
<gene>
    <name evidence="2" type="primary">22</name>
    <name evidence="2" type="ORF">G4_22</name>
</gene>
<feature type="transmembrane region" description="Helical" evidence="1">
    <location>
        <begin position="53"/>
        <end position="72"/>
    </location>
</feature>
<dbReference type="GeneID" id="40072669"/>
<reference evidence="3" key="1">
    <citation type="submission" date="2016-07" db="EMBL/GenBank/DDBJ databases">
        <authorList>
            <person name="Florea S."/>
            <person name="Webb J.S."/>
            <person name="Jaromczyk J."/>
            <person name="Schardl C.L."/>
        </authorList>
    </citation>
    <scope>NUCLEOTIDE SEQUENCE [LARGE SCALE GENOMIC DNA]</scope>
</reference>
<dbReference type="Proteomes" id="UP000224440">
    <property type="component" value="Segment"/>
</dbReference>
<sequence length="146" mass="15747">MMMAKRRPIFRGIWDMLAEPKSVTIMMTMAYAALIMLGFWSVQDISTTGLRDIMGGLLIAGGICGVLGCPTGQWWIERAGLVATAAAFAVHLSIVMAVTPPDGPWDVASAVGLELLVVTRWIRIRALPADPRRPRPGSTRGRGTNA</sequence>
<keyword evidence="1" id="KW-0812">Transmembrane</keyword>
<proteinExistence type="predicted"/>
<feature type="transmembrane region" description="Helical" evidence="1">
    <location>
        <begin position="21"/>
        <end position="41"/>
    </location>
</feature>
<dbReference type="OrthoDB" id="14305at10239"/>
<dbReference type="KEGG" id="vg:40072669"/>
<evidence type="ECO:0000256" key="1">
    <source>
        <dbReference type="SAM" id="Phobius"/>
    </source>
</evidence>
<dbReference type="RefSeq" id="YP_009597064.1">
    <property type="nucleotide sequence ID" value="NC_041895.1"/>
</dbReference>
<keyword evidence="3" id="KW-1185">Reference proteome</keyword>
<evidence type="ECO:0000313" key="3">
    <source>
        <dbReference type="Proteomes" id="UP000224440"/>
    </source>
</evidence>
<accession>A0A1D8EU83</accession>
<keyword evidence="1" id="KW-0472">Membrane</keyword>
<organism evidence="2 3">
    <name type="scientific">Propionibacterium phage G4</name>
    <dbReference type="NCBI Taxonomy" id="1897537"/>
    <lineage>
        <taxon>Viruses</taxon>
        <taxon>Duplodnaviria</taxon>
        <taxon>Heunggongvirae</taxon>
        <taxon>Uroviricota</taxon>
        <taxon>Caudoviricetes</taxon>
        <taxon>Doucettevirus</taxon>
        <taxon>Doucettevirus G4</taxon>
    </lineage>
</organism>
<dbReference type="EMBL" id="KX620754">
    <property type="protein sequence ID" value="AOT24611.1"/>
    <property type="molecule type" value="Genomic_DNA"/>
</dbReference>
<keyword evidence="1" id="KW-1133">Transmembrane helix</keyword>
<feature type="transmembrane region" description="Helical" evidence="1">
    <location>
        <begin position="79"/>
        <end position="99"/>
    </location>
</feature>